<dbReference type="InterPro" id="IPR001810">
    <property type="entry name" value="F-box_dom"/>
</dbReference>
<evidence type="ECO:0000313" key="6">
    <source>
        <dbReference type="Proteomes" id="UP000054736"/>
    </source>
</evidence>
<organism evidence="5 6">
    <name type="scientific">Legionella drozanskii LLAP-1</name>
    <dbReference type="NCBI Taxonomy" id="1212489"/>
    <lineage>
        <taxon>Bacteria</taxon>
        <taxon>Pseudomonadati</taxon>
        <taxon>Pseudomonadota</taxon>
        <taxon>Gammaproteobacteria</taxon>
        <taxon>Legionellales</taxon>
        <taxon>Legionellaceae</taxon>
        <taxon>Legionella</taxon>
    </lineage>
</organism>
<keyword evidence="1" id="KW-0677">Repeat</keyword>
<evidence type="ECO:0000256" key="3">
    <source>
        <dbReference type="SAM" id="MobiDB-lite"/>
    </source>
</evidence>
<dbReference type="Gene3D" id="1.25.40.20">
    <property type="entry name" value="Ankyrin repeat-containing domain"/>
    <property type="match status" value="2"/>
</dbReference>
<keyword evidence="6" id="KW-1185">Reference proteome</keyword>
<dbReference type="SUPFAM" id="SSF81383">
    <property type="entry name" value="F-box domain"/>
    <property type="match status" value="1"/>
</dbReference>
<evidence type="ECO:0000313" key="5">
    <source>
        <dbReference type="EMBL" id="KTC85873.1"/>
    </source>
</evidence>
<keyword evidence="2" id="KW-0040">ANK repeat</keyword>
<feature type="compositionally biased region" description="Basic and acidic residues" evidence="3">
    <location>
        <begin position="662"/>
        <end position="688"/>
    </location>
</feature>
<dbReference type="Gene3D" id="1.20.1280.50">
    <property type="match status" value="1"/>
</dbReference>
<dbReference type="Proteomes" id="UP000054736">
    <property type="component" value="Unassembled WGS sequence"/>
</dbReference>
<name>A0A0W0SRJ3_9GAMM</name>
<reference evidence="5 6" key="1">
    <citation type="submission" date="2015-11" db="EMBL/GenBank/DDBJ databases">
        <title>Genomic analysis of 38 Legionella species identifies large and diverse effector repertoires.</title>
        <authorList>
            <person name="Burstein D."/>
            <person name="Amaro F."/>
            <person name="Zusman T."/>
            <person name="Lifshitz Z."/>
            <person name="Cohen O."/>
            <person name="Gilbert J.A."/>
            <person name="Pupko T."/>
            <person name="Shuman H.A."/>
            <person name="Segal G."/>
        </authorList>
    </citation>
    <scope>NUCLEOTIDE SEQUENCE [LARGE SCALE GENOMIC DNA]</scope>
    <source>
        <strain evidence="5 6">ATCC 700990</strain>
    </source>
</reference>
<protein>
    <submittedName>
        <fullName evidence="5">Ankyrin repeats (3 copies)</fullName>
    </submittedName>
</protein>
<accession>A0A0W0SRJ3</accession>
<evidence type="ECO:0000256" key="1">
    <source>
        <dbReference type="ARBA" id="ARBA00022737"/>
    </source>
</evidence>
<dbReference type="PROSITE" id="PS50181">
    <property type="entry name" value="FBOX"/>
    <property type="match status" value="1"/>
</dbReference>
<evidence type="ECO:0000259" key="4">
    <source>
        <dbReference type="PROSITE" id="PS50181"/>
    </source>
</evidence>
<dbReference type="PATRIC" id="fig|1212489.4.peg.2321"/>
<dbReference type="InterPro" id="IPR036047">
    <property type="entry name" value="F-box-like_dom_sf"/>
</dbReference>
<proteinExistence type="predicted"/>
<dbReference type="PANTHER" id="PTHR24198">
    <property type="entry name" value="ANKYRIN REPEAT AND PROTEIN KINASE DOMAIN-CONTAINING PROTEIN"/>
    <property type="match status" value="1"/>
</dbReference>
<feature type="region of interest" description="Disordered" evidence="3">
    <location>
        <begin position="662"/>
        <end position="745"/>
    </location>
</feature>
<dbReference type="EMBL" id="LNXY01000027">
    <property type="protein sequence ID" value="KTC85873.1"/>
    <property type="molecule type" value="Genomic_DNA"/>
</dbReference>
<dbReference type="InterPro" id="IPR036770">
    <property type="entry name" value="Ankyrin_rpt-contain_sf"/>
</dbReference>
<gene>
    <name evidence="5" type="ORF">Ldro_2198</name>
</gene>
<sequence>MKDKKIPSPEPQENIELPEEIWIRIFSLIDPESLLSSVQLTNTHFYSLTKDRWIWEKLFKLFFPEDLPSPFAATFDWRNEFITLYRNQYGSLTSQTRRYVFLIAIGAVQDIYAANFTSQDLQADQFILIKTAVQFRQQAILDYFYSQQQLKKDGDKSELYWATLCNQQETVNSLLEKKPSLINEAIFEEDKTAAMLAAEVGHLTLMKGLITHPNKIPWKLNKEFKEFHQRIVRNGQLTMANEFDSFIKEQQEINTLDVLEPMDRRTLAFRILIAAADLPSTISLAARYGSATIFKARINQLHQKCLELQEYSVSRSPISKRDKDEDENELFQFSTEREAQQTAKSEFDWEIHLTTLEASQHGHVNILRYVLENNFFEIDRPLSADQETLLCRAVQFKQLELIKFLLKNQADPELALLRLLNDYLLLQRDDYSEIISLLLEAIEERNKLNNPKLIQTVIARNRADILKRLFAIDPQMLTKTKADTSFLCQGIMSGGWACVRFLLKQGVEVDVDSFHSAFIKNDSMLAQELLNRAGYSNAPKLVNSLFYKRPMICYADDPDLRESLLPHVNMYEAIKNLLSQECDITDLRNLIDYNDQVLKNPPIDKDQVLALAKEKKQKSIAAELRLEIELEKEAKLEEASLSREDLTFAQLNIQIMTSAKQADVKSSKRKFEPTKKQPSERKSPKLGEQDSPSTGRFGLFTNSDRETAELLAASESTSPSSAAEKTEMESTDPAQDDSDTFAYHL</sequence>
<dbReference type="InterPro" id="IPR002110">
    <property type="entry name" value="Ankyrin_rpt"/>
</dbReference>
<dbReference type="RefSeq" id="WP_131764201.1">
    <property type="nucleotide sequence ID" value="NZ_CAAAIU010000001.1"/>
</dbReference>
<evidence type="ECO:0000256" key="2">
    <source>
        <dbReference type="ARBA" id="ARBA00023043"/>
    </source>
</evidence>
<feature type="compositionally biased region" description="Low complexity" evidence="3">
    <location>
        <begin position="709"/>
        <end position="723"/>
    </location>
</feature>
<dbReference type="SUPFAM" id="SSF48403">
    <property type="entry name" value="Ankyrin repeat"/>
    <property type="match status" value="1"/>
</dbReference>
<dbReference type="AlphaFoldDB" id="A0A0W0SRJ3"/>
<dbReference type="SMART" id="SM00248">
    <property type="entry name" value="ANK"/>
    <property type="match status" value="5"/>
</dbReference>
<feature type="domain" description="F-box" evidence="4">
    <location>
        <begin position="11"/>
        <end position="58"/>
    </location>
</feature>
<dbReference type="PANTHER" id="PTHR24198:SF188">
    <property type="entry name" value="ANKYRIN REPEAT DOMAIN 55"/>
    <property type="match status" value="1"/>
</dbReference>
<dbReference type="GO" id="GO:0005737">
    <property type="term" value="C:cytoplasm"/>
    <property type="evidence" value="ECO:0007669"/>
    <property type="project" value="TreeGrafter"/>
</dbReference>
<comment type="caution">
    <text evidence="5">The sequence shown here is derived from an EMBL/GenBank/DDBJ whole genome shotgun (WGS) entry which is preliminary data.</text>
</comment>
<dbReference type="Pfam" id="PF12937">
    <property type="entry name" value="F-box-like"/>
    <property type="match status" value="1"/>
</dbReference>
<dbReference type="OrthoDB" id="5657194at2"/>